<keyword evidence="1" id="KW-0472">Membrane</keyword>
<dbReference type="RefSeq" id="WP_257314650.1">
    <property type="nucleotide sequence ID" value="NZ_JANFDG010000007.1"/>
</dbReference>
<evidence type="ECO:0000256" key="1">
    <source>
        <dbReference type="SAM" id="Phobius"/>
    </source>
</evidence>
<name>A0ABV7DLD8_9HYPH</name>
<accession>A0ABV7DLD8</accession>
<keyword evidence="1" id="KW-1133">Transmembrane helix</keyword>
<organism evidence="2 3">
    <name type="scientific">Shinella pollutisoli</name>
    <dbReference type="NCBI Taxonomy" id="2250594"/>
    <lineage>
        <taxon>Bacteria</taxon>
        <taxon>Pseudomonadati</taxon>
        <taxon>Pseudomonadota</taxon>
        <taxon>Alphaproteobacteria</taxon>
        <taxon>Hyphomicrobiales</taxon>
        <taxon>Rhizobiaceae</taxon>
        <taxon>Shinella</taxon>
    </lineage>
</organism>
<evidence type="ECO:0000313" key="2">
    <source>
        <dbReference type="EMBL" id="MFC3075482.1"/>
    </source>
</evidence>
<feature type="transmembrane region" description="Helical" evidence="1">
    <location>
        <begin position="45"/>
        <end position="65"/>
    </location>
</feature>
<feature type="transmembrane region" description="Helical" evidence="1">
    <location>
        <begin position="12"/>
        <end position="33"/>
    </location>
</feature>
<reference evidence="3" key="1">
    <citation type="journal article" date="2019" name="Int. J. Syst. Evol. Microbiol.">
        <title>The Global Catalogue of Microorganisms (GCM) 10K type strain sequencing project: providing services to taxonomists for standard genome sequencing and annotation.</title>
        <authorList>
            <consortium name="The Broad Institute Genomics Platform"/>
            <consortium name="The Broad Institute Genome Sequencing Center for Infectious Disease"/>
            <person name="Wu L."/>
            <person name="Ma J."/>
        </authorList>
    </citation>
    <scope>NUCLEOTIDE SEQUENCE [LARGE SCALE GENOMIC DNA]</scope>
    <source>
        <strain evidence="3">KCTC 52677</strain>
    </source>
</reference>
<keyword evidence="1" id="KW-0812">Transmembrane</keyword>
<dbReference type="EMBL" id="JBHRSP010000034">
    <property type="protein sequence ID" value="MFC3075482.1"/>
    <property type="molecule type" value="Genomic_DNA"/>
</dbReference>
<proteinExistence type="predicted"/>
<comment type="caution">
    <text evidence="2">The sequence shown here is derived from an EMBL/GenBank/DDBJ whole genome shotgun (WGS) entry which is preliminary data.</text>
</comment>
<gene>
    <name evidence="2" type="ORF">ACFOHH_20395</name>
</gene>
<protein>
    <recommendedName>
        <fullName evidence="4">Major facilitator superfamily (MFS) profile domain-containing protein</fullName>
    </recommendedName>
</protein>
<evidence type="ECO:0000313" key="3">
    <source>
        <dbReference type="Proteomes" id="UP001595377"/>
    </source>
</evidence>
<dbReference type="Proteomes" id="UP001595377">
    <property type="component" value="Unassembled WGS sequence"/>
</dbReference>
<evidence type="ECO:0008006" key="4">
    <source>
        <dbReference type="Google" id="ProtNLM"/>
    </source>
</evidence>
<keyword evidence="3" id="KW-1185">Reference proteome</keyword>
<sequence>MPALVRYVLARLSIGFALGSASAIGILLVNPAVVGGSAGFLEILLVVYALGSAFALGYLATALGIE</sequence>